<reference evidence="5" key="2">
    <citation type="submission" date="2025-08" db="UniProtKB">
        <authorList>
            <consortium name="Ensembl"/>
        </authorList>
    </citation>
    <scope>IDENTIFICATION</scope>
</reference>
<dbReference type="CDD" id="cd16040">
    <property type="entry name" value="SPRY_PRY_SNTX"/>
    <property type="match status" value="1"/>
</dbReference>
<dbReference type="Ensembl" id="ENSOMYT00000149779.1">
    <property type="protein sequence ID" value="ENSOMYP00000143159.1"/>
    <property type="gene ID" value="ENSOMYG00000063319.1"/>
</dbReference>
<evidence type="ECO:0000256" key="3">
    <source>
        <dbReference type="ARBA" id="ARBA00022833"/>
    </source>
</evidence>
<dbReference type="PRINTS" id="PR01407">
    <property type="entry name" value="BUTYPHLNCDUF"/>
</dbReference>
<keyword evidence="3" id="KW-0862">Zinc</keyword>
<keyword evidence="2" id="KW-0863">Zinc-finger</keyword>
<evidence type="ECO:0000256" key="2">
    <source>
        <dbReference type="ARBA" id="ARBA00022771"/>
    </source>
</evidence>
<organism evidence="5 6">
    <name type="scientific">Oncorhynchus mykiss</name>
    <name type="common">Rainbow trout</name>
    <name type="synonym">Salmo gairdneri</name>
    <dbReference type="NCBI Taxonomy" id="8022"/>
    <lineage>
        <taxon>Eukaryota</taxon>
        <taxon>Metazoa</taxon>
        <taxon>Chordata</taxon>
        <taxon>Craniata</taxon>
        <taxon>Vertebrata</taxon>
        <taxon>Euteleostomi</taxon>
        <taxon>Actinopterygii</taxon>
        <taxon>Neopterygii</taxon>
        <taxon>Teleostei</taxon>
        <taxon>Protacanthopterygii</taxon>
        <taxon>Salmoniformes</taxon>
        <taxon>Salmonidae</taxon>
        <taxon>Salmoninae</taxon>
        <taxon>Oncorhynchus</taxon>
    </lineage>
</organism>
<dbReference type="SMART" id="SM00589">
    <property type="entry name" value="PRY"/>
    <property type="match status" value="1"/>
</dbReference>
<dbReference type="InterPro" id="IPR013320">
    <property type="entry name" value="ConA-like_dom_sf"/>
</dbReference>
<dbReference type="InterPro" id="IPR003879">
    <property type="entry name" value="Butyrophylin_SPRY"/>
</dbReference>
<dbReference type="SMART" id="SM00449">
    <property type="entry name" value="SPRY"/>
    <property type="match status" value="1"/>
</dbReference>
<feature type="domain" description="B30.2/SPRY" evidence="4">
    <location>
        <begin position="1"/>
        <end position="164"/>
    </location>
</feature>
<dbReference type="Proteomes" id="UP000694395">
    <property type="component" value="Chromosome 14"/>
</dbReference>
<name>A0A8L0DW45_ONCMY</name>
<evidence type="ECO:0000313" key="5">
    <source>
        <dbReference type="Ensembl" id="ENSOMYP00000143159.1"/>
    </source>
</evidence>
<dbReference type="InterPro" id="IPR003877">
    <property type="entry name" value="SPRY_dom"/>
</dbReference>
<dbReference type="InterPro" id="IPR001870">
    <property type="entry name" value="B30.2/SPRY"/>
</dbReference>
<protein>
    <recommendedName>
        <fullName evidence="4">B30.2/SPRY domain-containing protein</fullName>
    </recommendedName>
</protein>
<dbReference type="SUPFAM" id="SSF49899">
    <property type="entry name" value="Concanavalin A-like lectins/glucanases"/>
    <property type="match status" value="1"/>
</dbReference>
<dbReference type="Pfam" id="PF00622">
    <property type="entry name" value="SPRY"/>
    <property type="match status" value="1"/>
</dbReference>
<evidence type="ECO:0000259" key="4">
    <source>
        <dbReference type="PROSITE" id="PS50188"/>
    </source>
</evidence>
<accession>A0A8L0DW45</accession>
<keyword evidence="6" id="KW-1185">Reference proteome</keyword>
<dbReference type="InterPro" id="IPR043136">
    <property type="entry name" value="B30.2/SPRY_sf"/>
</dbReference>
<keyword evidence="1" id="KW-0479">Metal-binding</keyword>
<dbReference type="GO" id="GO:0008270">
    <property type="term" value="F:zinc ion binding"/>
    <property type="evidence" value="ECO:0007669"/>
    <property type="project" value="UniProtKB-KW"/>
</dbReference>
<evidence type="ECO:0000256" key="1">
    <source>
        <dbReference type="ARBA" id="ARBA00022723"/>
    </source>
</evidence>
<dbReference type="InterPro" id="IPR006574">
    <property type="entry name" value="PRY"/>
</dbReference>
<dbReference type="PROSITE" id="PS50188">
    <property type="entry name" value="B302_SPRY"/>
    <property type="match status" value="1"/>
</dbReference>
<sequence>TFLPFLKLILFEGNRKVRRAEEEQLYSDHPERFEKWSQVLCREGLSGRCYWEVEWTGQEIRIGVTYKGICRRGLGYECGIGHNDMSWSLSYHYIARHSNKTITIPVPSVYSYRVGVYLDWPAGTLSFYSVCSGTLTHLYTFHATFTEALYPGFRVWNVPEGDSL</sequence>
<reference evidence="5" key="1">
    <citation type="submission" date="2020-07" db="EMBL/GenBank/DDBJ databases">
        <title>A long reads based de novo assembly of the rainbow trout Arlee double haploid line genome.</title>
        <authorList>
            <person name="Gao G."/>
            <person name="Palti Y."/>
        </authorList>
    </citation>
    <scope>NUCLEOTIDE SEQUENCE [LARGE SCALE GENOMIC DNA]</scope>
</reference>
<reference evidence="5" key="3">
    <citation type="submission" date="2025-09" db="UniProtKB">
        <authorList>
            <consortium name="Ensembl"/>
        </authorList>
    </citation>
    <scope>IDENTIFICATION</scope>
</reference>
<evidence type="ECO:0000313" key="6">
    <source>
        <dbReference type="Proteomes" id="UP000694395"/>
    </source>
</evidence>
<dbReference type="Pfam" id="PF13765">
    <property type="entry name" value="PRY"/>
    <property type="match status" value="1"/>
</dbReference>
<dbReference type="AlphaFoldDB" id="A0A8L0DW45"/>
<dbReference type="InterPro" id="IPR051051">
    <property type="entry name" value="E3_ubiq-ligase_TRIM/RNF"/>
</dbReference>
<dbReference type="GO" id="GO:0005737">
    <property type="term" value="C:cytoplasm"/>
    <property type="evidence" value="ECO:0007669"/>
    <property type="project" value="UniProtKB-ARBA"/>
</dbReference>
<dbReference type="GeneTree" id="ENSGT01150000286950"/>
<dbReference type="PANTHER" id="PTHR25465:SF14">
    <property type="entry name" value="E3 UBIQUITIN-PROTEIN LIGASE TRIM65"/>
    <property type="match status" value="1"/>
</dbReference>
<dbReference type="PANTHER" id="PTHR25465">
    <property type="entry name" value="B-BOX DOMAIN CONTAINING"/>
    <property type="match status" value="1"/>
</dbReference>
<dbReference type="Gene3D" id="2.60.120.920">
    <property type="match status" value="1"/>
</dbReference>
<proteinExistence type="predicted"/>